<protein>
    <submittedName>
        <fullName evidence="1">Uncharacterized protein</fullName>
    </submittedName>
</protein>
<name>A0ABP8KC12_9ACTN</name>
<gene>
    <name evidence="1" type="ORF">GCM10023147_45900</name>
</gene>
<reference evidence="2" key="1">
    <citation type="journal article" date="2019" name="Int. J. Syst. Evol. Microbiol.">
        <title>The Global Catalogue of Microorganisms (GCM) 10K type strain sequencing project: providing services to taxonomists for standard genome sequencing and annotation.</title>
        <authorList>
            <consortium name="The Broad Institute Genomics Platform"/>
            <consortium name="The Broad Institute Genome Sequencing Center for Infectious Disease"/>
            <person name="Wu L."/>
            <person name="Ma J."/>
        </authorList>
    </citation>
    <scope>NUCLEOTIDE SEQUENCE [LARGE SCALE GENOMIC DNA]</scope>
    <source>
        <strain evidence="2">JCM 17688</strain>
    </source>
</reference>
<comment type="caution">
    <text evidence="1">The sequence shown here is derived from an EMBL/GenBank/DDBJ whole genome shotgun (WGS) entry which is preliminary data.</text>
</comment>
<dbReference type="Proteomes" id="UP001500635">
    <property type="component" value="Unassembled WGS sequence"/>
</dbReference>
<evidence type="ECO:0000313" key="1">
    <source>
        <dbReference type="EMBL" id="GAA4403914.1"/>
    </source>
</evidence>
<sequence>MPYPPRPPRLSWHLDPAAPMTPEGLADAQHRYASTVSPYATVPEAEAHARRFGLKLGRR</sequence>
<accession>A0ABP8KC12</accession>
<proteinExistence type="predicted"/>
<dbReference type="RefSeq" id="WP_345000540.1">
    <property type="nucleotide sequence ID" value="NZ_BAABFR010000114.1"/>
</dbReference>
<keyword evidence="2" id="KW-1185">Reference proteome</keyword>
<dbReference type="EMBL" id="BAABFR010000114">
    <property type="protein sequence ID" value="GAA4403914.1"/>
    <property type="molecule type" value="Genomic_DNA"/>
</dbReference>
<organism evidence="1 2">
    <name type="scientific">Tsukamurella soli</name>
    <dbReference type="NCBI Taxonomy" id="644556"/>
    <lineage>
        <taxon>Bacteria</taxon>
        <taxon>Bacillati</taxon>
        <taxon>Actinomycetota</taxon>
        <taxon>Actinomycetes</taxon>
        <taxon>Mycobacteriales</taxon>
        <taxon>Tsukamurellaceae</taxon>
        <taxon>Tsukamurella</taxon>
    </lineage>
</organism>
<evidence type="ECO:0000313" key="2">
    <source>
        <dbReference type="Proteomes" id="UP001500635"/>
    </source>
</evidence>